<dbReference type="Proteomes" id="UP000269198">
    <property type="component" value="Unassembled WGS sequence"/>
</dbReference>
<proteinExistence type="predicted"/>
<evidence type="ECO:0000256" key="1">
    <source>
        <dbReference type="SAM" id="MobiDB-lite"/>
    </source>
</evidence>
<keyword evidence="4" id="KW-1185">Reference proteome</keyword>
<gene>
    <name evidence="3" type="ORF">EFW17_04665</name>
</gene>
<comment type="caution">
    <text evidence="3">The sequence shown here is derived from an EMBL/GenBank/DDBJ whole genome shotgun (WGS) entry which is preliminary data.</text>
</comment>
<dbReference type="OrthoDB" id="3431983at2"/>
<dbReference type="RefSeq" id="WP_123200024.1">
    <property type="nucleotide sequence ID" value="NZ_RJMB01000003.1"/>
</dbReference>
<accession>A0A3N0EFP0</accession>
<name>A0A3N0EFP0_9ACTN</name>
<dbReference type="NCBIfam" id="NF041681">
    <property type="entry name" value="HGxxPAAW"/>
    <property type="match status" value="1"/>
</dbReference>
<feature type="region of interest" description="Disordered" evidence="1">
    <location>
        <begin position="66"/>
        <end position="112"/>
    </location>
</feature>
<organism evidence="3 4">
    <name type="scientific">Halostreptopolyspora alba</name>
    <dbReference type="NCBI Taxonomy" id="2487137"/>
    <lineage>
        <taxon>Bacteria</taxon>
        <taxon>Bacillati</taxon>
        <taxon>Actinomycetota</taxon>
        <taxon>Actinomycetes</taxon>
        <taxon>Streptosporangiales</taxon>
        <taxon>Nocardiopsidaceae</taxon>
        <taxon>Halostreptopolyspora</taxon>
    </lineage>
</organism>
<evidence type="ECO:0000313" key="4">
    <source>
        <dbReference type="Proteomes" id="UP000269198"/>
    </source>
</evidence>
<dbReference type="EMBL" id="RJMB01000003">
    <property type="protein sequence ID" value="RNL86499.1"/>
    <property type="molecule type" value="Genomic_DNA"/>
</dbReference>
<evidence type="ECO:0000313" key="3">
    <source>
        <dbReference type="EMBL" id="RNL86499.1"/>
    </source>
</evidence>
<dbReference type="AlphaFoldDB" id="A0A3N0EFP0"/>
<keyword evidence="2" id="KW-1133">Transmembrane helix</keyword>
<keyword evidence="2" id="KW-0812">Transmembrane</keyword>
<reference evidence="3 4" key="1">
    <citation type="submission" date="2018-11" db="EMBL/GenBank/DDBJ databases">
        <title>The genome draft of YIM 96095.</title>
        <authorList>
            <person name="Tang S.-K."/>
            <person name="Chunyu W.-X."/>
            <person name="Feng Y.-Z."/>
        </authorList>
    </citation>
    <scope>NUCLEOTIDE SEQUENCE [LARGE SCALE GENOMIC DNA]</scope>
    <source>
        <strain evidence="3 4">YIM 96095</strain>
    </source>
</reference>
<feature type="compositionally biased region" description="Basic and acidic residues" evidence="1">
    <location>
        <begin position="93"/>
        <end position="106"/>
    </location>
</feature>
<feature type="transmembrane region" description="Helical" evidence="2">
    <location>
        <begin position="39"/>
        <end position="60"/>
    </location>
</feature>
<sequence>MSDEHHEDHGNTLSAWFLTVSWIVVWSVAGVYIMFGGDLIRWTIVGVVLSLACAGIAGALKLAGFGRREPRPAPLTAEEWAARQRAGAADEDDAKRGGDGDADKEPAAASAS</sequence>
<protein>
    <submittedName>
        <fullName evidence="3">Uncharacterized protein</fullName>
    </submittedName>
</protein>
<feature type="transmembrane region" description="Helical" evidence="2">
    <location>
        <begin position="12"/>
        <end position="33"/>
    </location>
</feature>
<evidence type="ECO:0000256" key="2">
    <source>
        <dbReference type="SAM" id="Phobius"/>
    </source>
</evidence>
<keyword evidence="2" id="KW-0472">Membrane</keyword>